<accession>A0A2H3D154</accession>
<organism evidence="3 4">
    <name type="scientific">Armillaria gallica</name>
    <name type="common">Bulbous honey fungus</name>
    <name type="synonym">Armillaria bulbosa</name>
    <dbReference type="NCBI Taxonomy" id="47427"/>
    <lineage>
        <taxon>Eukaryota</taxon>
        <taxon>Fungi</taxon>
        <taxon>Dikarya</taxon>
        <taxon>Basidiomycota</taxon>
        <taxon>Agaricomycotina</taxon>
        <taxon>Agaricomycetes</taxon>
        <taxon>Agaricomycetidae</taxon>
        <taxon>Agaricales</taxon>
        <taxon>Marasmiineae</taxon>
        <taxon>Physalacriaceae</taxon>
        <taxon>Armillaria</taxon>
    </lineage>
</organism>
<evidence type="ECO:0000313" key="4">
    <source>
        <dbReference type="Proteomes" id="UP000217790"/>
    </source>
</evidence>
<dbReference type="AlphaFoldDB" id="A0A2H3D154"/>
<reference evidence="4" key="1">
    <citation type="journal article" date="2017" name="Nat. Ecol. Evol.">
        <title>Genome expansion and lineage-specific genetic innovations in the forest pathogenic fungi Armillaria.</title>
        <authorList>
            <person name="Sipos G."/>
            <person name="Prasanna A.N."/>
            <person name="Walter M.C."/>
            <person name="O'Connor E."/>
            <person name="Balint B."/>
            <person name="Krizsan K."/>
            <person name="Kiss B."/>
            <person name="Hess J."/>
            <person name="Varga T."/>
            <person name="Slot J."/>
            <person name="Riley R."/>
            <person name="Boka B."/>
            <person name="Rigling D."/>
            <person name="Barry K."/>
            <person name="Lee J."/>
            <person name="Mihaltcheva S."/>
            <person name="LaButti K."/>
            <person name="Lipzen A."/>
            <person name="Waldron R."/>
            <person name="Moloney N.M."/>
            <person name="Sperisen C."/>
            <person name="Kredics L."/>
            <person name="Vagvoelgyi C."/>
            <person name="Patrignani A."/>
            <person name="Fitzpatrick D."/>
            <person name="Nagy I."/>
            <person name="Doyle S."/>
            <person name="Anderson J.B."/>
            <person name="Grigoriev I.V."/>
            <person name="Gueldener U."/>
            <person name="Muensterkoetter M."/>
            <person name="Nagy L.G."/>
        </authorList>
    </citation>
    <scope>NUCLEOTIDE SEQUENCE [LARGE SCALE GENOMIC DNA]</scope>
    <source>
        <strain evidence="4">Ar21-2</strain>
    </source>
</reference>
<protein>
    <submittedName>
        <fullName evidence="3">Uncharacterized protein</fullName>
    </submittedName>
</protein>
<proteinExistence type="predicted"/>
<dbReference type="OrthoDB" id="2929345at2759"/>
<keyword evidence="2" id="KW-1133">Transmembrane helix</keyword>
<evidence type="ECO:0000256" key="2">
    <source>
        <dbReference type="SAM" id="Phobius"/>
    </source>
</evidence>
<sequence>MATFPPELVEKIVHEIWHSEMPSVVRQSFMTTCPRINRTWKAVYAPIASQDIYIPSLAYIYYLCNIAGRQKSIIYHDLIPRLTRTITCFVDLREKGRERVVKEVYILLMALPNDIGLGALFPQVPYISFRLSRIGSASYSESEIRGLPVHIRYDRFLSDCHNDEGEDGYLRLDIHVSIKTDSPRLSVSSSTFADLRNVGLGPTRLFRRSNAYGEYETLCCGVLYSYVKSYVREYQGDLKGINRCLWMASKRSQKFGHFADFPPPSLLPSSHIRLYALNFTLVTMPTSTLTDFVSAHAMLLKVALGCLVGPLLVLLSLALWYMTRTSISRRRTASDIEANVKESTSCASDIFPTPIDSLKSYPSFYFGPGAVSNPNPNPLPPPLSLWQAADQIVCPYPRPRSNFSSSESYSLLNNLARPPPAPPLYVDVIVPYNHQVALCGGSNSMAYGYRKPDCVDYARPRARRNARPAMTIPALVIVKKGLNTILSPCRASKLDGISAVPSPPSVKRQETTTHSSTLDSEIPNSILPFVDKDLPPTPLLLVDKAPVSPSASTADSPAPSLDMQKQESTCRHLSGVPKFRSVVPFVDEENVLSRPLLSVGTNAPRTRHLSMEIVKSLSRISGKENAPPLIIVTSKRTSTPPLSVTKKKKPATKTMALCDITNTKKSWEVFRVRGAIRKELGLPCLVRNDGEEILGTILE</sequence>
<name>A0A2H3D154_ARMGA</name>
<dbReference type="InParanoid" id="A0A2H3D154"/>
<feature type="transmembrane region" description="Helical" evidence="2">
    <location>
        <begin position="298"/>
        <end position="321"/>
    </location>
</feature>
<dbReference type="EMBL" id="KZ293670">
    <property type="protein sequence ID" value="PBK89029.1"/>
    <property type="molecule type" value="Genomic_DNA"/>
</dbReference>
<keyword evidence="2" id="KW-0812">Transmembrane</keyword>
<gene>
    <name evidence="3" type="ORF">ARMGADRAFT_1167803</name>
</gene>
<evidence type="ECO:0000313" key="3">
    <source>
        <dbReference type="EMBL" id="PBK89029.1"/>
    </source>
</evidence>
<keyword evidence="2" id="KW-0472">Membrane</keyword>
<dbReference type="Proteomes" id="UP000217790">
    <property type="component" value="Unassembled WGS sequence"/>
</dbReference>
<evidence type="ECO:0000256" key="1">
    <source>
        <dbReference type="SAM" id="MobiDB-lite"/>
    </source>
</evidence>
<feature type="region of interest" description="Disordered" evidence="1">
    <location>
        <begin position="500"/>
        <end position="520"/>
    </location>
</feature>
<keyword evidence="4" id="KW-1185">Reference proteome</keyword>